<feature type="region of interest" description="Disordered" evidence="1">
    <location>
        <begin position="305"/>
        <end position="325"/>
    </location>
</feature>
<dbReference type="Pfam" id="PF21294">
    <property type="entry name" value="Polysacc_lyase_14"/>
    <property type="match status" value="1"/>
</dbReference>
<dbReference type="GO" id="GO:0016829">
    <property type="term" value="F:lyase activity"/>
    <property type="evidence" value="ECO:0007669"/>
    <property type="project" value="UniProtKB-KW"/>
</dbReference>
<evidence type="ECO:0000313" key="4">
    <source>
        <dbReference type="EMBL" id="TFK31671.1"/>
    </source>
</evidence>
<evidence type="ECO:0000313" key="5">
    <source>
        <dbReference type="Proteomes" id="UP000308652"/>
    </source>
</evidence>
<dbReference type="OrthoDB" id="3337916at2759"/>
<proteinExistence type="predicted"/>
<accession>A0A5C3LSB9</accession>
<keyword evidence="5" id="KW-1185">Reference proteome</keyword>
<dbReference type="Gene3D" id="2.60.120.200">
    <property type="match status" value="1"/>
</dbReference>
<dbReference type="EMBL" id="ML213720">
    <property type="protein sequence ID" value="TFK31671.1"/>
    <property type="molecule type" value="Genomic_DNA"/>
</dbReference>
<dbReference type="InterPro" id="IPR048958">
    <property type="entry name" value="Polysacc_lyase_14"/>
</dbReference>
<dbReference type="PANTHER" id="PTHR40124">
    <property type="match status" value="1"/>
</dbReference>
<feature type="domain" description="Polysaccharide lyase 14" evidence="3">
    <location>
        <begin position="83"/>
        <end position="297"/>
    </location>
</feature>
<keyword evidence="4" id="KW-0456">Lyase</keyword>
<dbReference type="AlphaFoldDB" id="A0A5C3LSB9"/>
<evidence type="ECO:0000259" key="3">
    <source>
        <dbReference type="Pfam" id="PF21294"/>
    </source>
</evidence>
<reference evidence="4 5" key="1">
    <citation type="journal article" date="2019" name="Nat. Ecol. Evol.">
        <title>Megaphylogeny resolves global patterns of mushroom evolution.</title>
        <authorList>
            <person name="Varga T."/>
            <person name="Krizsan K."/>
            <person name="Foldi C."/>
            <person name="Dima B."/>
            <person name="Sanchez-Garcia M."/>
            <person name="Sanchez-Ramirez S."/>
            <person name="Szollosi G.J."/>
            <person name="Szarkandi J.G."/>
            <person name="Papp V."/>
            <person name="Albert L."/>
            <person name="Andreopoulos W."/>
            <person name="Angelini C."/>
            <person name="Antonin V."/>
            <person name="Barry K.W."/>
            <person name="Bougher N.L."/>
            <person name="Buchanan P."/>
            <person name="Buyck B."/>
            <person name="Bense V."/>
            <person name="Catcheside P."/>
            <person name="Chovatia M."/>
            <person name="Cooper J."/>
            <person name="Damon W."/>
            <person name="Desjardin D."/>
            <person name="Finy P."/>
            <person name="Geml J."/>
            <person name="Haridas S."/>
            <person name="Hughes K."/>
            <person name="Justo A."/>
            <person name="Karasinski D."/>
            <person name="Kautmanova I."/>
            <person name="Kiss B."/>
            <person name="Kocsube S."/>
            <person name="Kotiranta H."/>
            <person name="LaButti K.M."/>
            <person name="Lechner B.E."/>
            <person name="Liimatainen K."/>
            <person name="Lipzen A."/>
            <person name="Lukacs Z."/>
            <person name="Mihaltcheva S."/>
            <person name="Morgado L.N."/>
            <person name="Niskanen T."/>
            <person name="Noordeloos M.E."/>
            <person name="Ohm R.A."/>
            <person name="Ortiz-Santana B."/>
            <person name="Ovrebo C."/>
            <person name="Racz N."/>
            <person name="Riley R."/>
            <person name="Savchenko A."/>
            <person name="Shiryaev A."/>
            <person name="Soop K."/>
            <person name="Spirin V."/>
            <person name="Szebenyi C."/>
            <person name="Tomsovsky M."/>
            <person name="Tulloss R.E."/>
            <person name="Uehling J."/>
            <person name="Grigoriev I.V."/>
            <person name="Vagvolgyi C."/>
            <person name="Papp T."/>
            <person name="Martin F.M."/>
            <person name="Miettinen O."/>
            <person name="Hibbett D.S."/>
            <person name="Nagy L.G."/>
        </authorList>
    </citation>
    <scope>NUCLEOTIDE SEQUENCE [LARGE SCALE GENOMIC DNA]</scope>
    <source>
        <strain evidence="4 5">CBS 166.37</strain>
    </source>
</reference>
<dbReference type="Proteomes" id="UP000308652">
    <property type="component" value="Unassembled WGS sequence"/>
</dbReference>
<dbReference type="PANTHER" id="PTHR40124:SF1">
    <property type="entry name" value="DISAGGREGATASE RELATED REPEAT PROTEIN"/>
    <property type="match status" value="1"/>
</dbReference>
<organism evidence="4 5">
    <name type="scientific">Crucibulum laeve</name>
    <dbReference type="NCBI Taxonomy" id="68775"/>
    <lineage>
        <taxon>Eukaryota</taxon>
        <taxon>Fungi</taxon>
        <taxon>Dikarya</taxon>
        <taxon>Basidiomycota</taxon>
        <taxon>Agaricomycotina</taxon>
        <taxon>Agaricomycetes</taxon>
        <taxon>Agaricomycetidae</taxon>
        <taxon>Agaricales</taxon>
        <taxon>Agaricineae</taxon>
        <taxon>Nidulariaceae</taxon>
        <taxon>Crucibulum</taxon>
    </lineage>
</organism>
<name>A0A5C3LSB9_9AGAR</name>
<gene>
    <name evidence="4" type="ORF">BDQ12DRAFT_660171</name>
</gene>
<feature type="compositionally biased region" description="Gly residues" evidence="1">
    <location>
        <begin position="310"/>
        <end position="325"/>
    </location>
</feature>
<evidence type="ECO:0000256" key="2">
    <source>
        <dbReference type="SAM" id="SignalP"/>
    </source>
</evidence>
<keyword evidence="2" id="KW-0732">Signal</keyword>
<feature type="chain" id="PRO_5023024184" evidence="2">
    <location>
        <begin position="24"/>
        <end position="325"/>
    </location>
</feature>
<dbReference type="STRING" id="68775.A0A5C3LSB9"/>
<evidence type="ECO:0000256" key="1">
    <source>
        <dbReference type="SAM" id="MobiDB-lite"/>
    </source>
</evidence>
<feature type="signal peptide" evidence="2">
    <location>
        <begin position="1"/>
        <end position="23"/>
    </location>
</feature>
<protein>
    <submittedName>
        <fullName evidence="4">Polysaccharide lyase family 14 protein</fullName>
    </submittedName>
</protein>
<sequence>MHRSSLFVAQVLLISLGFTLVVAAPLKLNRRAKASERSLFPIPNTISRWTTFVGSEDSIPLNAETMKAMIIGNPKPKYKEMFGKETIQVHYPKGSYRPGAEIPGGLSMYAKGALDLTNAKEATFGYSVMFPSGFDFVLGGKLPGFHGEDDESVSVSCSGGRRDSRCFSARLMWRPEGAGELYTYLPPSGESANKKLCTLADSDCNPTYGTSIARGSFFFTPGQWTAVAERVRLNDVGEANGELELFVNGKSVINANGLIFRDSDSGRIRGIQMQTFFGGSQPKWATPRDQDTYFADLSVGITETFDKQKGGSGNDEGDGVDLGTG</sequence>